<name>A0ABP5QDP9_9MICO</name>
<dbReference type="Gene3D" id="3.40.30.10">
    <property type="entry name" value="Glutaredoxin"/>
    <property type="match status" value="1"/>
</dbReference>
<dbReference type="SUPFAM" id="SSF52833">
    <property type="entry name" value="Thioredoxin-like"/>
    <property type="match status" value="1"/>
</dbReference>
<organism evidence="2 3">
    <name type="scientific">Herbiconiux moechotypicola</name>
    <dbReference type="NCBI Taxonomy" id="637393"/>
    <lineage>
        <taxon>Bacteria</taxon>
        <taxon>Bacillati</taxon>
        <taxon>Actinomycetota</taxon>
        <taxon>Actinomycetes</taxon>
        <taxon>Micrococcales</taxon>
        <taxon>Microbacteriaceae</taxon>
        <taxon>Herbiconiux</taxon>
    </lineage>
</organism>
<evidence type="ECO:0000259" key="1">
    <source>
        <dbReference type="Pfam" id="PF00462"/>
    </source>
</evidence>
<proteinExistence type="predicted"/>
<keyword evidence="3" id="KW-1185">Reference proteome</keyword>
<feature type="domain" description="Glutaredoxin" evidence="1">
    <location>
        <begin position="3"/>
        <end position="53"/>
    </location>
</feature>
<comment type="caution">
    <text evidence="2">The sequence shown here is derived from an EMBL/GenBank/DDBJ whole genome shotgun (WGS) entry which is preliminary data.</text>
</comment>
<dbReference type="PROSITE" id="PS51354">
    <property type="entry name" value="GLUTAREDOXIN_2"/>
    <property type="match status" value="1"/>
</dbReference>
<protein>
    <submittedName>
        <fullName evidence="2">Glutaredoxin family protein</fullName>
    </submittedName>
</protein>
<accession>A0ABP5QDP9</accession>
<dbReference type="InterPro" id="IPR036249">
    <property type="entry name" value="Thioredoxin-like_sf"/>
</dbReference>
<dbReference type="InterPro" id="IPR002109">
    <property type="entry name" value="Glutaredoxin"/>
</dbReference>
<dbReference type="Pfam" id="PF00462">
    <property type="entry name" value="Glutaredoxin"/>
    <property type="match status" value="1"/>
</dbReference>
<evidence type="ECO:0000313" key="3">
    <source>
        <dbReference type="Proteomes" id="UP001500929"/>
    </source>
</evidence>
<dbReference type="EMBL" id="BAAAQY010000003">
    <property type="protein sequence ID" value="GAA2230428.1"/>
    <property type="molecule type" value="Genomic_DNA"/>
</dbReference>
<gene>
    <name evidence="2" type="ORF">GCM10009851_13990</name>
</gene>
<dbReference type="CDD" id="cd02976">
    <property type="entry name" value="NrdH"/>
    <property type="match status" value="1"/>
</dbReference>
<dbReference type="RefSeq" id="WP_259478896.1">
    <property type="nucleotide sequence ID" value="NZ_BAAAQY010000003.1"/>
</dbReference>
<evidence type="ECO:0000313" key="2">
    <source>
        <dbReference type="EMBL" id="GAA2230428.1"/>
    </source>
</evidence>
<sequence length="76" mass="8605">MTTVYTKNNCRPCEATKRWLTKHGLTFVEINLDEHPEARDQLVARGFMESPVVDSPIGTWSGFRPDLIDLLAKETG</sequence>
<dbReference type="Proteomes" id="UP001500929">
    <property type="component" value="Unassembled WGS sequence"/>
</dbReference>
<reference evidence="3" key="1">
    <citation type="journal article" date="2019" name="Int. J. Syst. Evol. Microbiol.">
        <title>The Global Catalogue of Microorganisms (GCM) 10K type strain sequencing project: providing services to taxonomists for standard genome sequencing and annotation.</title>
        <authorList>
            <consortium name="The Broad Institute Genomics Platform"/>
            <consortium name="The Broad Institute Genome Sequencing Center for Infectious Disease"/>
            <person name="Wu L."/>
            <person name="Ma J."/>
        </authorList>
    </citation>
    <scope>NUCLEOTIDE SEQUENCE [LARGE SCALE GENOMIC DNA]</scope>
    <source>
        <strain evidence="3">JCM 16117</strain>
    </source>
</reference>